<dbReference type="InterPro" id="IPR038380">
    <property type="entry name" value="Ribosomal_bS21_sf"/>
</dbReference>
<dbReference type="PANTHER" id="PTHR21109:SF0">
    <property type="entry name" value="SMALL RIBOSOMAL SUBUNIT PROTEIN BS21M"/>
    <property type="match status" value="1"/>
</dbReference>
<protein>
    <submittedName>
        <fullName evidence="5">Uncharacterized protein</fullName>
    </submittedName>
</protein>
<keyword evidence="3" id="KW-0687">Ribonucleoprotein</keyword>
<keyword evidence="6" id="KW-1185">Reference proteome</keyword>
<dbReference type="InterPro" id="IPR001911">
    <property type="entry name" value="Ribosomal_bS21"/>
</dbReference>
<name>A0A7I8KDP8_SPIIN</name>
<dbReference type="OrthoDB" id="785538at2759"/>
<evidence type="ECO:0000256" key="1">
    <source>
        <dbReference type="ARBA" id="ARBA00006640"/>
    </source>
</evidence>
<evidence type="ECO:0000313" key="5">
    <source>
        <dbReference type="EMBL" id="CAA7395897.1"/>
    </source>
</evidence>
<proteinExistence type="inferred from homology"/>
<gene>
    <name evidence="5" type="ORF">SI8410_05006560</name>
</gene>
<dbReference type="GO" id="GO:0005840">
    <property type="term" value="C:ribosome"/>
    <property type="evidence" value="ECO:0007669"/>
    <property type="project" value="UniProtKB-KW"/>
</dbReference>
<evidence type="ECO:0000256" key="3">
    <source>
        <dbReference type="ARBA" id="ARBA00023274"/>
    </source>
</evidence>
<dbReference type="GO" id="GO:1990904">
    <property type="term" value="C:ribonucleoprotein complex"/>
    <property type="evidence" value="ECO:0007669"/>
    <property type="project" value="UniProtKB-KW"/>
</dbReference>
<comment type="similarity">
    <text evidence="1">Belongs to the bacterial ribosomal protein bS21 family.</text>
</comment>
<reference evidence="5" key="1">
    <citation type="submission" date="2020-02" db="EMBL/GenBank/DDBJ databases">
        <authorList>
            <person name="Scholz U."/>
            <person name="Mascher M."/>
            <person name="Fiebig A."/>
        </authorList>
    </citation>
    <scope>NUCLEOTIDE SEQUENCE</scope>
</reference>
<dbReference type="HAMAP" id="MF_00358">
    <property type="entry name" value="Ribosomal_bS21"/>
    <property type="match status" value="1"/>
</dbReference>
<dbReference type="Proteomes" id="UP000663760">
    <property type="component" value="Chromosome 5"/>
</dbReference>
<dbReference type="PANTHER" id="PTHR21109">
    <property type="entry name" value="MITOCHONDRIAL 28S RIBOSOMAL PROTEIN S21"/>
    <property type="match status" value="1"/>
</dbReference>
<dbReference type="Gene3D" id="1.20.5.1150">
    <property type="entry name" value="Ribosomal protein S8"/>
    <property type="match status" value="1"/>
</dbReference>
<evidence type="ECO:0000313" key="6">
    <source>
        <dbReference type="Proteomes" id="UP000663760"/>
    </source>
</evidence>
<dbReference type="NCBIfam" id="TIGR00030">
    <property type="entry name" value="S21p"/>
    <property type="match status" value="1"/>
</dbReference>
<accession>A0A7I8KDP8</accession>
<dbReference type="GO" id="GO:0006412">
    <property type="term" value="P:translation"/>
    <property type="evidence" value="ECO:0007669"/>
    <property type="project" value="InterPro"/>
</dbReference>
<keyword evidence="2" id="KW-0689">Ribosomal protein</keyword>
<dbReference type="EMBL" id="LR746268">
    <property type="protein sequence ID" value="CAA7395897.1"/>
    <property type="molecule type" value="Genomic_DNA"/>
</dbReference>
<evidence type="ECO:0000256" key="2">
    <source>
        <dbReference type="ARBA" id="ARBA00022980"/>
    </source>
</evidence>
<dbReference type="GO" id="GO:0003735">
    <property type="term" value="F:structural constituent of ribosome"/>
    <property type="evidence" value="ECO:0007669"/>
    <property type="project" value="InterPro"/>
</dbReference>
<feature type="compositionally biased region" description="Basic residues" evidence="4">
    <location>
        <begin position="133"/>
        <end position="150"/>
    </location>
</feature>
<organism evidence="5 6">
    <name type="scientific">Spirodela intermedia</name>
    <name type="common">Intermediate duckweed</name>
    <dbReference type="NCBI Taxonomy" id="51605"/>
    <lineage>
        <taxon>Eukaryota</taxon>
        <taxon>Viridiplantae</taxon>
        <taxon>Streptophyta</taxon>
        <taxon>Embryophyta</taxon>
        <taxon>Tracheophyta</taxon>
        <taxon>Spermatophyta</taxon>
        <taxon>Magnoliopsida</taxon>
        <taxon>Liliopsida</taxon>
        <taxon>Araceae</taxon>
        <taxon>Lemnoideae</taxon>
        <taxon>Spirodela</taxon>
    </lineage>
</organism>
<dbReference type="AlphaFoldDB" id="A0A7I8KDP8"/>
<sequence>MLEARILLTLGKTAAAFAMASPSSVLRPLAAPPPPLPAKWVTLNLSTHSFMARNVGEAPLLRSRWRGFLGPVAGGGPSPAAVAAGNYNVQVVVGEDEPDEEVVRRFRGLVLRAGIIQECKRRRFFEDKQAEQKRRRRDAAKRNRRRRSWSRKPPPVGKKQNEPKDDGEEEDNWELPAGEPPY</sequence>
<dbReference type="Pfam" id="PF01165">
    <property type="entry name" value="Ribosomal_S21"/>
    <property type="match status" value="1"/>
</dbReference>
<dbReference type="PRINTS" id="PR00976">
    <property type="entry name" value="RIBOSOMALS21"/>
</dbReference>
<evidence type="ECO:0000256" key="4">
    <source>
        <dbReference type="SAM" id="MobiDB-lite"/>
    </source>
</evidence>
<feature type="region of interest" description="Disordered" evidence="4">
    <location>
        <begin position="127"/>
        <end position="182"/>
    </location>
</feature>